<sequence>MIPDGYRPLIRYCVDWSEQRHHLAGQLGRAIMDHFVAASWIRRRTVGRSVQVTPQGQVALAEIFHLAWNC</sequence>
<dbReference type="Proteomes" id="UP000295680">
    <property type="component" value="Unassembled WGS sequence"/>
</dbReference>
<evidence type="ECO:0000313" key="1">
    <source>
        <dbReference type="EMBL" id="TCO62021.1"/>
    </source>
</evidence>
<dbReference type="EMBL" id="SLWS01000002">
    <property type="protein sequence ID" value="TCO62021.1"/>
    <property type="molecule type" value="Genomic_DNA"/>
</dbReference>
<organism evidence="1 2">
    <name type="scientific">Actinocrispum wychmicini</name>
    <dbReference type="NCBI Taxonomy" id="1213861"/>
    <lineage>
        <taxon>Bacteria</taxon>
        <taxon>Bacillati</taxon>
        <taxon>Actinomycetota</taxon>
        <taxon>Actinomycetes</taxon>
        <taxon>Pseudonocardiales</taxon>
        <taxon>Pseudonocardiaceae</taxon>
        <taxon>Actinocrispum</taxon>
    </lineage>
</organism>
<proteinExistence type="predicted"/>
<keyword evidence="2" id="KW-1185">Reference proteome</keyword>
<protein>
    <recommendedName>
        <fullName evidence="3">Winged helix DNA-binding protein</fullName>
    </recommendedName>
</protein>
<evidence type="ECO:0000313" key="2">
    <source>
        <dbReference type="Proteomes" id="UP000295680"/>
    </source>
</evidence>
<gene>
    <name evidence="1" type="ORF">EV192_102158</name>
</gene>
<evidence type="ECO:0008006" key="3">
    <source>
        <dbReference type="Google" id="ProtNLM"/>
    </source>
</evidence>
<reference evidence="1 2" key="1">
    <citation type="submission" date="2019-03" db="EMBL/GenBank/DDBJ databases">
        <title>Genomic Encyclopedia of Type Strains, Phase IV (KMG-IV): sequencing the most valuable type-strain genomes for metagenomic binning, comparative biology and taxonomic classification.</title>
        <authorList>
            <person name="Goeker M."/>
        </authorList>
    </citation>
    <scope>NUCLEOTIDE SEQUENCE [LARGE SCALE GENOMIC DNA]</scope>
    <source>
        <strain evidence="1 2">DSM 45934</strain>
    </source>
</reference>
<name>A0A4R2JPD5_9PSEU</name>
<accession>A0A4R2JPD5</accession>
<dbReference type="AlphaFoldDB" id="A0A4R2JPD5"/>
<comment type="caution">
    <text evidence="1">The sequence shown here is derived from an EMBL/GenBank/DDBJ whole genome shotgun (WGS) entry which is preliminary data.</text>
</comment>